<dbReference type="PROSITE" id="PS50011">
    <property type="entry name" value="PROTEIN_KINASE_DOM"/>
    <property type="match status" value="1"/>
</dbReference>
<dbReference type="EMBL" id="CM000786">
    <property type="protein sequence ID" value="AQK40623.1"/>
    <property type="molecule type" value="Genomic_DNA"/>
</dbReference>
<keyword evidence="5" id="KW-0067">ATP-binding</keyword>
<dbReference type="Gene3D" id="3.30.300.350">
    <property type="entry name" value="GTP-binding protein OBG, C-terminal domain"/>
    <property type="match status" value="1"/>
</dbReference>
<protein>
    <submittedName>
        <fullName evidence="7">Protein kinase superfamily protein</fullName>
    </submittedName>
</protein>
<keyword evidence="6" id="KW-0342">GTP-binding</keyword>
<dbReference type="InParanoid" id="A0A1D6IXI9"/>
<dbReference type="SMR" id="A0A1D6IXI9"/>
<dbReference type="GO" id="GO:0005524">
    <property type="term" value="F:ATP binding"/>
    <property type="evidence" value="ECO:0007669"/>
    <property type="project" value="UniProtKB-KW"/>
</dbReference>
<dbReference type="InterPro" id="IPR011009">
    <property type="entry name" value="Kinase-like_dom_sf"/>
</dbReference>
<reference evidence="7" key="1">
    <citation type="submission" date="2015-12" db="EMBL/GenBank/DDBJ databases">
        <title>Update maize B73 reference genome by single molecule sequencing technologies.</title>
        <authorList>
            <consortium name="Maize Genome Sequencing Project"/>
            <person name="Ware D."/>
        </authorList>
    </citation>
    <scope>NUCLEOTIDE SEQUENCE</scope>
    <source>
        <tissue evidence="7">Seedling</tissue>
    </source>
</reference>
<dbReference type="SUPFAM" id="SSF102741">
    <property type="entry name" value="Obg GTP-binding protein C-terminal domain"/>
    <property type="match status" value="1"/>
</dbReference>
<evidence type="ECO:0000313" key="7">
    <source>
        <dbReference type="EMBL" id="AQK40623.1"/>
    </source>
</evidence>
<dbReference type="InterPro" id="IPR036346">
    <property type="entry name" value="GTP-bd_prot_GTP1/OBG_C_sf"/>
</dbReference>
<dbReference type="SUPFAM" id="SSF56112">
    <property type="entry name" value="Protein kinase-like (PK-like)"/>
    <property type="match status" value="1"/>
</dbReference>
<evidence type="ECO:0000256" key="1">
    <source>
        <dbReference type="ARBA" id="ARBA00022527"/>
    </source>
</evidence>
<proteinExistence type="predicted"/>
<keyword evidence="1" id="KW-0723">Serine/threonine-protein kinase</keyword>
<dbReference type="SMART" id="SM00220">
    <property type="entry name" value="S_TKc"/>
    <property type="match status" value="1"/>
</dbReference>
<evidence type="ECO:0000256" key="5">
    <source>
        <dbReference type="ARBA" id="ARBA00022840"/>
    </source>
</evidence>
<dbReference type="GO" id="GO:0005525">
    <property type="term" value="F:GTP binding"/>
    <property type="evidence" value="ECO:0007669"/>
    <property type="project" value="UniProtKB-KW"/>
</dbReference>
<dbReference type="PANTHER" id="PTHR24058:SF113">
    <property type="entry name" value="HYPOTHETICAL SER-THR PROTEIN KINASE"/>
    <property type="match status" value="1"/>
</dbReference>
<evidence type="ECO:0000256" key="3">
    <source>
        <dbReference type="ARBA" id="ARBA00022741"/>
    </source>
</evidence>
<evidence type="ECO:0000256" key="6">
    <source>
        <dbReference type="ARBA" id="ARBA00023134"/>
    </source>
</evidence>
<dbReference type="STRING" id="4577.A0A1D6IXI9"/>
<dbReference type="PROSITE" id="PS51881">
    <property type="entry name" value="OCT"/>
    <property type="match status" value="1"/>
</dbReference>
<accession>A0A1D6IXI9</accession>
<evidence type="ECO:0000256" key="4">
    <source>
        <dbReference type="ARBA" id="ARBA00022777"/>
    </source>
</evidence>
<keyword evidence="4 7" id="KW-0418">Kinase</keyword>
<keyword evidence="2" id="KW-0808">Transferase</keyword>
<dbReference type="InterPro" id="IPR050494">
    <property type="entry name" value="Ser_Thr_dual-spec_kinase"/>
</dbReference>
<sequence length="245" mass="28370">MKETEGWSGPENLNHVSEAIKKERRAPMNEFEVFHDKGTNRWTVVGAGIQCFVQMTNWQYSDSLKRFQHALEACGMNRALTKEGVKEGDTVIIGEVYSLCLYVQSRSYRAHEVILGLPYDQRIDIWSLGCILSELYTGEVLFPNEPVSVMLAQMIGITGPIDMEILELGQETQKYFTDDYDHFTENEETDQLEYLFLEKSSLQQHIQCPDSEFVDFLSYLLQINPRKRPTADEALQHPWLSFSYY</sequence>
<keyword evidence="3" id="KW-0547">Nucleotide-binding</keyword>
<gene>
    <name evidence="7" type="ORF">ZEAMMB73_Zm00001d024053</name>
</gene>
<dbReference type="InterPro" id="IPR000719">
    <property type="entry name" value="Prot_kinase_dom"/>
</dbReference>
<dbReference type="PANTHER" id="PTHR24058">
    <property type="entry name" value="DUAL SPECIFICITY PROTEIN KINASE"/>
    <property type="match status" value="1"/>
</dbReference>
<dbReference type="ExpressionAtlas" id="A0A1D6IXI9">
    <property type="expression patterns" value="baseline and differential"/>
</dbReference>
<evidence type="ECO:0000256" key="2">
    <source>
        <dbReference type="ARBA" id="ARBA00022679"/>
    </source>
</evidence>
<dbReference type="GO" id="GO:0004674">
    <property type="term" value="F:protein serine/threonine kinase activity"/>
    <property type="evidence" value="ECO:0007669"/>
    <property type="project" value="UniProtKB-KW"/>
</dbReference>
<dbReference type="Pfam" id="PF09269">
    <property type="entry name" value="DUF1967"/>
    <property type="match status" value="1"/>
</dbReference>
<dbReference type="NCBIfam" id="TIGR03595">
    <property type="entry name" value="Obg_CgtA_exten"/>
    <property type="match status" value="1"/>
</dbReference>
<organism evidence="7">
    <name type="scientific">Zea mays</name>
    <name type="common">Maize</name>
    <dbReference type="NCBI Taxonomy" id="4577"/>
    <lineage>
        <taxon>Eukaryota</taxon>
        <taxon>Viridiplantae</taxon>
        <taxon>Streptophyta</taxon>
        <taxon>Embryophyta</taxon>
        <taxon>Tracheophyta</taxon>
        <taxon>Spermatophyta</taxon>
        <taxon>Magnoliopsida</taxon>
        <taxon>Liliopsida</taxon>
        <taxon>Poales</taxon>
        <taxon>Poaceae</taxon>
        <taxon>PACMAD clade</taxon>
        <taxon>Panicoideae</taxon>
        <taxon>Andropogonodae</taxon>
        <taxon>Andropogoneae</taxon>
        <taxon>Tripsacinae</taxon>
        <taxon>Zea</taxon>
    </lineage>
</organism>
<dbReference type="Gene3D" id="1.10.510.10">
    <property type="entry name" value="Transferase(Phosphotransferase) domain 1"/>
    <property type="match status" value="1"/>
</dbReference>
<dbReference type="AlphaFoldDB" id="A0A1D6IXI9"/>
<name>A0A1D6IXI9_MAIZE</name>
<dbReference type="Pfam" id="PF00069">
    <property type="entry name" value="Pkinase"/>
    <property type="match status" value="1"/>
</dbReference>
<dbReference type="InterPro" id="IPR015349">
    <property type="entry name" value="OCT_dom"/>
</dbReference>